<feature type="compositionally biased region" description="Low complexity" evidence="1">
    <location>
        <begin position="19"/>
        <end position="35"/>
    </location>
</feature>
<dbReference type="VEuPathDB" id="FungiDB:SPSK_04708"/>
<proteinExistence type="predicted"/>
<dbReference type="Proteomes" id="UP000033710">
    <property type="component" value="Unassembled WGS sequence"/>
</dbReference>
<reference evidence="2 3" key="2">
    <citation type="journal article" date="2015" name="Eukaryot. Cell">
        <title>Asexual propagation of a virulent clone complex in a human and feline outbreak of sporotrichosis.</title>
        <authorList>
            <person name="Teixeira Mde M."/>
            <person name="Rodrigues A.M."/>
            <person name="Tsui C.K."/>
            <person name="de Almeida L.G."/>
            <person name="Van Diepeningen A.D."/>
            <person name="van den Ende B.G."/>
            <person name="Fernandes G.F."/>
            <person name="Kano R."/>
            <person name="Hamelin R.C."/>
            <person name="Lopes-Bezerra L.M."/>
            <person name="Vasconcelos A.T."/>
            <person name="de Hoog S."/>
            <person name="de Camargo Z.P."/>
            <person name="Felipe M.S."/>
        </authorList>
    </citation>
    <scope>NUCLEOTIDE SEQUENCE [LARGE SCALE GENOMIC DNA]</scope>
    <source>
        <strain evidence="2 3">1099-18</strain>
    </source>
</reference>
<evidence type="ECO:0000313" key="3">
    <source>
        <dbReference type="Proteomes" id="UP000033710"/>
    </source>
</evidence>
<dbReference type="EMBL" id="AXCR01000010">
    <property type="protein sequence ID" value="KJR82975.1"/>
    <property type="molecule type" value="Genomic_DNA"/>
</dbReference>
<name>A0A0F2M2K7_SPOSC</name>
<feature type="compositionally biased region" description="Polar residues" evidence="1">
    <location>
        <begin position="87"/>
        <end position="102"/>
    </location>
</feature>
<dbReference type="GeneID" id="27666783"/>
<dbReference type="KEGG" id="ssck:SPSK_04708"/>
<dbReference type="RefSeq" id="XP_016585651.1">
    <property type="nucleotide sequence ID" value="XM_016731506.1"/>
</dbReference>
<dbReference type="AlphaFoldDB" id="A0A0F2M2K7"/>
<comment type="caution">
    <text evidence="2">The sequence shown here is derived from an EMBL/GenBank/DDBJ whole genome shotgun (WGS) entry which is preliminary data.</text>
</comment>
<reference evidence="2 3" key="1">
    <citation type="journal article" date="2014" name="BMC Genomics">
        <title>Comparative genomics of the major fungal agents of human and animal Sporotrichosis: Sporothrix schenckii and Sporothrix brasiliensis.</title>
        <authorList>
            <person name="Teixeira M.M."/>
            <person name="de Almeida L.G."/>
            <person name="Kubitschek-Barreira P."/>
            <person name="Alves F.L."/>
            <person name="Kioshima E.S."/>
            <person name="Abadio A.K."/>
            <person name="Fernandes L."/>
            <person name="Derengowski L.S."/>
            <person name="Ferreira K.S."/>
            <person name="Souza R.C."/>
            <person name="Ruiz J.C."/>
            <person name="de Andrade N.C."/>
            <person name="Paes H.C."/>
            <person name="Nicola A.M."/>
            <person name="Albuquerque P."/>
            <person name="Gerber A.L."/>
            <person name="Martins V.P."/>
            <person name="Peconick L.D."/>
            <person name="Neto A.V."/>
            <person name="Chaucanez C.B."/>
            <person name="Silva P.A."/>
            <person name="Cunha O.L."/>
            <person name="de Oliveira F.F."/>
            <person name="dos Santos T.C."/>
            <person name="Barros A.L."/>
            <person name="Soares M.A."/>
            <person name="de Oliveira L.M."/>
            <person name="Marini M.M."/>
            <person name="Villalobos-Duno H."/>
            <person name="Cunha M.M."/>
            <person name="de Hoog S."/>
            <person name="da Silveira J.F."/>
            <person name="Henrissat B."/>
            <person name="Nino-Vega G.A."/>
            <person name="Cisalpino P.S."/>
            <person name="Mora-Montes H.M."/>
            <person name="Almeida S.R."/>
            <person name="Stajich J.E."/>
            <person name="Lopes-Bezerra L.M."/>
            <person name="Vasconcelos A.T."/>
            <person name="Felipe M.S."/>
        </authorList>
    </citation>
    <scope>NUCLEOTIDE SEQUENCE [LARGE SCALE GENOMIC DNA]</scope>
    <source>
        <strain evidence="2 3">1099-18</strain>
    </source>
</reference>
<sequence length="102" mass="10678">MVEESGSLPLRQVVAAPAATAAACCSSSRRSSAPSPFKSGSQNGVGEAKASPTKHLISQASRSLVGGKRGVLALEQNEKDQPGMWNRPTNRLHTPQGKSPRK</sequence>
<evidence type="ECO:0000256" key="1">
    <source>
        <dbReference type="SAM" id="MobiDB-lite"/>
    </source>
</evidence>
<accession>A0A0F2M2K7</accession>
<gene>
    <name evidence="2" type="ORF">SPSK_04708</name>
</gene>
<feature type="region of interest" description="Disordered" evidence="1">
    <location>
        <begin position="19"/>
        <end position="102"/>
    </location>
</feature>
<organism evidence="2 3">
    <name type="scientific">Sporothrix schenckii 1099-18</name>
    <dbReference type="NCBI Taxonomy" id="1397361"/>
    <lineage>
        <taxon>Eukaryota</taxon>
        <taxon>Fungi</taxon>
        <taxon>Dikarya</taxon>
        <taxon>Ascomycota</taxon>
        <taxon>Pezizomycotina</taxon>
        <taxon>Sordariomycetes</taxon>
        <taxon>Sordariomycetidae</taxon>
        <taxon>Ophiostomatales</taxon>
        <taxon>Ophiostomataceae</taxon>
        <taxon>Sporothrix</taxon>
    </lineage>
</organism>
<protein>
    <submittedName>
        <fullName evidence="2">Uncharacterized protein</fullName>
    </submittedName>
</protein>
<evidence type="ECO:0000313" key="2">
    <source>
        <dbReference type="EMBL" id="KJR82975.1"/>
    </source>
</evidence>